<feature type="binding site" evidence="20">
    <location>
        <position position="276"/>
    </location>
    <ligand>
        <name>GTP</name>
        <dbReference type="ChEBI" id="CHEBI:37565"/>
    </ligand>
</feature>
<dbReference type="SUPFAM" id="SSF55821">
    <property type="entry name" value="YrdC/RibB"/>
    <property type="match status" value="1"/>
</dbReference>
<proteinExistence type="inferred from homology"/>
<evidence type="ECO:0000256" key="19">
    <source>
        <dbReference type="ARBA" id="ARBA00049295"/>
    </source>
</evidence>
<dbReference type="GO" id="GO:0000287">
    <property type="term" value="F:magnesium ion binding"/>
    <property type="evidence" value="ECO:0007669"/>
    <property type="project" value="UniProtKB-UniRule"/>
</dbReference>
<dbReference type="AlphaFoldDB" id="A0A2R4W2C6"/>
<name>A0A2R4W2C6_THEAF</name>
<feature type="site" description="Essential for DHBP synthase activity" evidence="20">
    <location>
        <position position="167"/>
    </location>
</feature>
<feature type="binding site" evidence="20">
    <location>
        <position position="35"/>
    </location>
    <ligand>
        <name>D-ribulose 5-phosphate</name>
        <dbReference type="ChEBI" id="CHEBI:58121"/>
    </ligand>
</feature>
<reference evidence="22 23" key="1">
    <citation type="submission" date="2017-04" db="EMBL/GenBank/DDBJ databases">
        <title>Genomic insights into metabolism of Thermodesulfobium acidiphilum.</title>
        <authorList>
            <person name="Toshchakov S.V."/>
            <person name="Frolov E.N."/>
            <person name="Kublanov I.V."/>
            <person name="Samarov N.I."/>
            <person name="Novikov A."/>
            <person name="Lebedinsky A.V."/>
            <person name="Bonch-Osmolovskaya E.A."/>
            <person name="Chernyh N.A."/>
        </authorList>
    </citation>
    <scope>NUCLEOTIDE SEQUENCE [LARGE SCALE GENOMIC DNA]</scope>
    <source>
        <strain evidence="22 23">3127-1</strain>
    </source>
</reference>
<feature type="binding site" evidence="20">
    <location>
        <position position="356"/>
    </location>
    <ligand>
        <name>GTP</name>
        <dbReference type="ChEBI" id="CHEBI:37565"/>
    </ligand>
</feature>
<keyword evidence="16 20" id="KW-0456">Lyase</keyword>
<evidence type="ECO:0000256" key="16">
    <source>
        <dbReference type="ARBA" id="ARBA00023239"/>
    </source>
</evidence>
<evidence type="ECO:0000313" key="22">
    <source>
        <dbReference type="EMBL" id="AWB10848.1"/>
    </source>
</evidence>
<evidence type="ECO:0000256" key="12">
    <source>
        <dbReference type="ARBA" id="ARBA00022833"/>
    </source>
</evidence>
<dbReference type="Proteomes" id="UP000244792">
    <property type="component" value="Chromosome"/>
</dbReference>
<protein>
    <recommendedName>
        <fullName evidence="20">Riboflavin biosynthesis protein RibBA</fullName>
    </recommendedName>
    <domain>
        <recommendedName>
            <fullName evidence="20">3,4-dihydroxy-2-butanone 4-phosphate synthase</fullName>
            <shortName evidence="20">DHBP synthase</shortName>
            <ecNumber evidence="20">4.1.99.12</ecNumber>
        </recommendedName>
    </domain>
    <domain>
        <recommendedName>
            <fullName evidence="20">GTP cyclohydrolase-2</fullName>
            <ecNumber evidence="20">3.5.4.25</ecNumber>
        </recommendedName>
        <alternativeName>
            <fullName evidence="20">GTP cyclohydrolase II</fullName>
        </alternativeName>
    </domain>
</protein>
<dbReference type="GO" id="GO:0005525">
    <property type="term" value="F:GTP binding"/>
    <property type="evidence" value="ECO:0007669"/>
    <property type="project" value="UniProtKB-KW"/>
</dbReference>
<dbReference type="InterPro" id="IPR036144">
    <property type="entry name" value="RibA-like_sf"/>
</dbReference>
<comment type="function">
    <text evidence="3 20">Catalyzes the conversion of D-ribulose 5-phosphate to formate and 3,4-dihydroxy-2-butanone 4-phosphate.</text>
</comment>
<keyword evidence="23" id="KW-1185">Reference proteome</keyword>
<dbReference type="KEGG" id="taci:TDSAC_1509"/>
<comment type="function">
    <text evidence="18 20">Catalyzes the conversion of GTP to 2,5-diamino-6-ribosylamino-4(3H)-pyrimidinone 5'-phosphate (DARP), formate and pyrophosphate.</text>
</comment>
<dbReference type="CDD" id="cd00641">
    <property type="entry name" value="GTP_cyclohydro2"/>
    <property type="match status" value="1"/>
</dbReference>
<evidence type="ECO:0000256" key="14">
    <source>
        <dbReference type="ARBA" id="ARBA00023134"/>
    </source>
</evidence>
<feature type="domain" description="GTP cyclohydrolase II" evidence="21">
    <location>
        <begin position="211"/>
        <end position="377"/>
    </location>
</feature>
<dbReference type="GO" id="GO:0009231">
    <property type="term" value="P:riboflavin biosynthetic process"/>
    <property type="evidence" value="ECO:0007669"/>
    <property type="project" value="UniProtKB-UniRule"/>
</dbReference>
<feature type="active site" description="Proton acceptor; for GTP cyclohydrolase activity" evidence="20">
    <location>
        <position position="333"/>
    </location>
</feature>
<keyword evidence="15 20" id="KW-0464">Manganese</keyword>
<feature type="binding site" evidence="20">
    <location>
        <begin position="30"/>
        <end position="31"/>
    </location>
    <ligand>
        <name>D-ribulose 5-phosphate</name>
        <dbReference type="ChEBI" id="CHEBI:58121"/>
    </ligand>
</feature>
<keyword evidence="8 20" id="KW-0686">Riboflavin biosynthesis</keyword>
<evidence type="ECO:0000256" key="15">
    <source>
        <dbReference type="ARBA" id="ARBA00023211"/>
    </source>
</evidence>
<dbReference type="GO" id="GO:0005829">
    <property type="term" value="C:cytosol"/>
    <property type="evidence" value="ECO:0007669"/>
    <property type="project" value="TreeGrafter"/>
</dbReference>
<dbReference type="FunFam" id="3.40.50.10990:FF:000001">
    <property type="entry name" value="Riboflavin biosynthesis protein RibBA"/>
    <property type="match status" value="1"/>
</dbReference>
<dbReference type="InterPro" id="IPR017945">
    <property type="entry name" value="DHBP_synth_RibB-like_a/b_dom"/>
</dbReference>
<comment type="catalytic activity">
    <reaction evidence="1 20">
        <text>D-ribulose 5-phosphate = (2S)-2-hydroxy-3-oxobutyl phosphate + formate + H(+)</text>
        <dbReference type="Rhea" id="RHEA:18457"/>
        <dbReference type="ChEBI" id="CHEBI:15378"/>
        <dbReference type="ChEBI" id="CHEBI:15740"/>
        <dbReference type="ChEBI" id="CHEBI:58121"/>
        <dbReference type="ChEBI" id="CHEBI:58830"/>
        <dbReference type="EC" id="4.1.99.12"/>
    </reaction>
</comment>
<gene>
    <name evidence="20" type="primary">ribBA</name>
    <name evidence="22" type="ORF">TDSAC_1509</name>
</gene>
<dbReference type="Pfam" id="PF00926">
    <property type="entry name" value="DHBP_synthase"/>
    <property type="match status" value="1"/>
</dbReference>
<dbReference type="EC" id="3.5.4.25" evidence="20"/>
<feature type="active site" description="Nucleophile; for GTP cyclohydrolase activity" evidence="20">
    <location>
        <position position="335"/>
    </location>
</feature>
<evidence type="ECO:0000256" key="8">
    <source>
        <dbReference type="ARBA" id="ARBA00022619"/>
    </source>
</evidence>
<dbReference type="NCBIfam" id="NF006803">
    <property type="entry name" value="PRK09311.1"/>
    <property type="match status" value="1"/>
</dbReference>
<keyword evidence="13 20" id="KW-0460">Magnesium</keyword>
<dbReference type="InterPro" id="IPR032677">
    <property type="entry name" value="GTP_cyclohydro_II"/>
</dbReference>
<feature type="binding site" evidence="20">
    <location>
        <position position="361"/>
    </location>
    <ligand>
        <name>GTP</name>
        <dbReference type="ChEBI" id="CHEBI:37565"/>
    </ligand>
</feature>
<evidence type="ECO:0000256" key="5">
    <source>
        <dbReference type="ARBA" id="ARBA00004904"/>
    </source>
</evidence>
<comment type="similarity">
    <text evidence="7 20">In the C-terminal section; belongs to the GTP cyclohydrolase II family.</text>
</comment>
<comment type="pathway">
    <text evidence="5 20">Cofactor biosynthesis; riboflavin biosynthesis; 2-hydroxy-3-oxobutyl phosphate from D-ribulose 5-phosphate: step 1/1.</text>
</comment>
<dbReference type="PANTHER" id="PTHR21327:SF18">
    <property type="entry name" value="3,4-DIHYDROXY-2-BUTANONE 4-PHOSPHATE SYNTHASE"/>
    <property type="match status" value="1"/>
</dbReference>
<keyword evidence="11 20" id="KW-0378">Hydrolase</keyword>
<feature type="binding site" evidence="20">
    <location>
        <position position="271"/>
    </location>
    <ligand>
        <name>Zn(2+)</name>
        <dbReference type="ChEBI" id="CHEBI:29105"/>
        <note>catalytic</note>
    </ligand>
</feature>
<dbReference type="PIRSF" id="PIRSF001259">
    <property type="entry name" value="RibA"/>
    <property type="match status" value="1"/>
</dbReference>
<keyword evidence="14 20" id="KW-0342">GTP-binding</keyword>
<dbReference type="RefSeq" id="WP_108309632.1">
    <property type="nucleotide sequence ID" value="NZ_CP020921.1"/>
</dbReference>
<evidence type="ECO:0000256" key="11">
    <source>
        <dbReference type="ARBA" id="ARBA00022801"/>
    </source>
</evidence>
<comment type="pathway">
    <text evidence="4 20">Cofactor biosynthesis; riboflavin biosynthesis; 5-amino-6-(D-ribitylamino)uracil from GTP: step 1/4.</text>
</comment>
<dbReference type="NCBIfam" id="TIGR00506">
    <property type="entry name" value="ribB"/>
    <property type="match status" value="1"/>
</dbReference>
<evidence type="ECO:0000256" key="6">
    <source>
        <dbReference type="ARBA" id="ARBA00005520"/>
    </source>
</evidence>
<evidence type="ECO:0000256" key="17">
    <source>
        <dbReference type="ARBA" id="ARBA00023268"/>
    </source>
</evidence>
<dbReference type="Pfam" id="PF00925">
    <property type="entry name" value="GTP_cyclohydro2"/>
    <property type="match status" value="1"/>
</dbReference>
<evidence type="ECO:0000256" key="20">
    <source>
        <dbReference type="HAMAP-Rule" id="MF_01283"/>
    </source>
</evidence>
<feature type="site" description="Essential for DHBP synthase activity" evidence="20">
    <location>
        <position position="129"/>
    </location>
</feature>
<comment type="catalytic activity">
    <reaction evidence="19 20">
        <text>GTP + 4 H2O = 2,5-diamino-6-hydroxy-4-(5-phosphoribosylamino)-pyrimidine + formate + 2 phosphate + 3 H(+)</text>
        <dbReference type="Rhea" id="RHEA:23704"/>
        <dbReference type="ChEBI" id="CHEBI:15377"/>
        <dbReference type="ChEBI" id="CHEBI:15378"/>
        <dbReference type="ChEBI" id="CHEBI:15740"/>
        <dbReference type="ChEBI" id="CHEBI:37565"/>
        <dbReference type="ChEBI" id="CHEBI:43474"/>
        <dbReference type="ChEBI" id="CHEBI:58614"/>
        <dbReference type="EC" id="3.5.4.25"/>
    </reaction>
</comment>
<dbReference type="UniPathway" id="UPA00275">
    <property type="reaction ID" value="UER00399"/>
</dbReference>
<comment type="cofactor">
    <cofactor evidence="20">
        <name>Mg(2+)</name>
        <dbReference type="ChEBI" id="CHEBI:18420"/>
    </cofactor>
    <cofactor evidence="20">
        <name>Mn(2+)</name>
        <dbReference type="ChEBI" id="CHEBI:29035"/>
    </cofactor>
    <text evidence="20">Binds 2 divalent metal cations per subunit. Magnesium or manganese.</text>
</comment>
<evidence type="ECO:0000256" key="4">
    <source>
        <dbReference type="ARBA" id="ARBA00004853"/>
    </source>
</evidence>
<dbReference type="InterPro" id="IPR016299">
    <property type="entry name" value="Riboflavin_synth_RibBA"/>
</dbReference>
<dbReference type="FunFam" id="3.90.870.10:FF:000001">
    <property type="entry name" value="Riboflavin biosynthesis protein RibBA"/>
    <property type="match status" value="1"/>
</dbReference>
<keyword evidence="17 20" id="KW-0511">Multifunctional enzyme</keyword>
<comment type="cofactor">
    <cofactor evidence="2">
        <name>Mn(2+)</name>
        <dbReference type="ChEBI" id="CHEBI:29035"/>
    </cofactor>
</comment>
<dbReference type="EC" id="4.1.99.12" evidence="20"/>
<sequence>MEDFKFASVEEALDDIKNSKLIIITDDEDRENEGDLFIPAEKVTPEHINFMATYGKGLICLPLTEERLKQLDIEMLESNNPDPFYTAFAMPIDAKNNTTTGISAFDRAQTIRKAIDPNAKPDDFVKPGHVFPLKARKGGVVIRAGHTEAAVDLASMAGLFPAGVICEIMKEDGTMARMPDLIEFSKKHNIKILTIADLIKYRLQSEIWVQRMAEADLPTKYGDFKIYAYRYLMDKSEHVALVKGDVRNKQNVLVRVHSECLTGDVFGSLRCDCGDQLHTAMKMINEEGLGVILYLRQEGRGIGLANKIKAYHLQDTCHLDTVEANIKLGFPPDLREYGMGAMMLKDLGLSTIRILTNNPKKLLGIKGFGLQITERVPIKIDPNPYNKDYLKCKVEKMGHMF</sequence>
<feature type="binding site" evidence="20">
    <location>
        <begin position="298"/>
        <end position="300"/>
    </location>
    <ligand>
        <name>GTP</name>
        <dbReference type="ChEBI" id="CHEBI:37565"/>
    </ligand>
</feature>
<evidence type="ECO:0000256" key="13">
    <source>
        <dbReference type="ARBA" id="ARBA00022842"/>
    </source>
</evidence>
<evidence type="ECO:0000256" key="18">
    <source>
        <dbReference type="ARBA" id="ARBA00043932"/>
    </source>
</evidence>
<feature type="region of interest" description="GTP cyclohydrolase II" evidence="20">
    <location>
        <begin position="205"/>
        <end position="401"/>
    </location>
</feature>
<dbReference type="SUPFAM" id="SSF142695">
    <property type="entry name" value="RibA-like"/>
    <property type="match status" value="1"/>
</dbReference>
<accession>A0A2R4W2C6</accession>
<evidence type="ECO:0000256" key="1">
    <source>
        <dbReference type="ARBA" id="ARBA00000141"/>
    </source>
</evidence>
<dbReference type="Gene3D" id="3.90.870.10">
    <property type="entry name" value="DHBP synthase"/>
    <property type="match status" value="1"/>
</dbReference>
<evidence type="ECO:0000256" key="3">
    <source>
        <dbReference type="ARBA" id="ARBA00002284"/>
    </source>
</evidence>
<dbReference type="EMBL" id="CP020921">
    <property type="protein sequence ID" value="AWB10848.1"/>
    <property type="molecule type" value="Genomic_DNA"/>
</dbReference>
<evidence type="ECO:0000256" key="2">
    <source>
        <dbReference type="ARBA" id="ARBA00001936"/>
    </source>
</evidence>
<dbReference type="GO" id="GO:0008270">
    <property type="term" value="F:zinc ion binding"/>
    <property type="evidence" value="ECO:0007669"/>
    <property type="project" value="UniProtKB-UniRule"/>
</dbReference>
<dbReference type="InterPro" id="IPR000422">
    <property type="entry name" value="DHBP_synthase_RibB"/>
</dbReference>
<feature type="binding site" evidence="20">
    <location>
        <begin position="143"/>
        <end position="147"/>
    </location>
    <ligand>
        <name>D-ribulose 5-phosphate</name>
        <dbReference type="ChEBI" id="CHEBI:58121"/>
    </ligand>
</feature>
<keyword evidence="9 20" id="KW-0479">Metal-binding</keyword>
<keyword evidence="10 20" id="KW-0547">Nucleotide-binding</keyword>
<keyword evidence="12 20" id="KW-0862">Zinc</keyword>
<evidence type="ECO:0000313" key="23">
    <source>
        <dbReference type="Proteomes" id="UP000244792"/>
    </source>
</evidence>
<dbReference type="HAMAP" id="MF_00180">
    <property type="entry name" value="RibB"/>
    <property type="match status" value="1"/>
</dbReference>
<evidence type="ECO:0000256" key="10">
    <source>
        <dbReference type="ARBA" id="ARBA00022741"/>
    </source>
</evidence>
<dbReference type="NCBIfam" id="TIGR00505">
    <property type="entry name" value="ribA"/>
    <property type="match status" value="1"/>
</dbReference>
<dbReference type="Gene3D" id="3.40.50.10990">
    <property type="entry name" value="GTP cyclohydrolase II"/>
    <property type="match status" value="1"/>
</dbReference>
<feature type="region of interest" description="DHBP synthase" evidence="20">
    <location>
        <begin position="1"/>
        <end position="204"/>
    </location>
</feature>
<evidence type="ECO:0000259" key="21">
    <source>
        <dbReference type="Pfam" id="PF00925"/>
    </source>
</evidence>
<dbReference type="GO" id="GO:0030145">
    <property type="term" value="F:manganese ion binding"/>
    <property type="evidence" value="ECO:0007669"/>
    <property type="project" value="UniProtKB-UniRule"/>
</dbReference>
<feature type="binding site" evidence="20">
    <location>
        <position position="273"/>
    </location>
    <ligand>
        <name>Zn(2+)</name>
        <dbReference type="ChEBI" id="CHEBI:29105"/>
        <note>catalytic</note>
    </ligand>
</feature>
<feature type="binding site" evidence="20">
    <location>
        <position position="167"/>
    </location>
    <ligand>
        <name>D-ribulose 5-phosphate</name>
        <dbReference type="ChEBI" id="CHEBI:58121"/>
    </ligand>
</feature>
<dbReference type="GO" id="GO:0003935">
    <property type="term" value="F:GTP cyclohydrolase II activity"/>
    <property type="evidence" value="ECO:0007669"/>
    <property type="project" value="UniProtKB-UniRule"/>
</dbReference>
<dbReference type="OrthoDB" id="9793111at2"/>
<evidence type="ECO:0000256" key="7">
    <source>
        <dbReference type="ARBA" id="ARBA00008976"/>
    </source>
</evidence>
<comment type="cofactor">
    <cofactor evidence="20">
        <name>Zn(2+)</name>
        <dbReference type="ChEBI" id="CHEBI:29105"/>
    </cofactor>
    <text evidence="20">Binds 1 zinc ion per subunit.</text>
</comment>
<feature type="binding site" evidence="20">
    <location>
        <begin position="255"/>
        <end position="259"/>
    </location>
    <ligand>
        <name>GTP</name>
        <dbReference type="ChEBI" id="CHEBI:37565"/>
    </ligand>
</feature>
<dbReference type="PANTHER" id="PTHR21327">
    <property type="entry name" value="GTP CYCLOHYDROLASE II-RELATED"/>
    <property type="match status" value="1"/>
</dbReference>
<feature type="binding site" evidence="20">
    <location>
        <position position="321"/>
    </location>
    <ligand>
        <name>GTP</name>
        <dbReference type="ChEBI" id="CHEBI:37565"/>
    </ligand>
</feature>
<feature type="binding site" evidence="20">
    <location>
        <position position="260"/>
    </location>
    <ligand>
        <name>Zn(2+)</name>
        <dbReference type="ChEBI" id="CHEBI:29105"/>
        <note>catalytic</note>
    </ligand>
</feature>
<dbReference type="NCBIfam" id="NF001591">
    <property type="entry name" value="PRK00393.1"/>
    <property type="match status" value="1"/>
</dbReference>
<dbReference type="GO" id="GO:0008686">
    <property type="term" value="F:3,4-dihydroxy-2-butanone-4-phosphate synthase activity"/>
    <property type="evidence" value="ECO:0007669"/>
    <property type="project" value="UniProtKB-UniRule"/>
</dbReference>
<feature type="binding site" evidence="20">
    <location>
        <position position="146"/>
    </location>
    <ligand>
        <name>Mg(2+)</name>
        <dbReference type="ChEBI" id="CHEBI:18420"/>
        <label>2</label>
    </ligand>
</feature>
<dbReference type="InterPro" id="IPR000926">
    <property type="entry name" value="RibA"/>
</dbReference>
<dbReference type="HAMAP" id="MF_00179">
    <property type="entry name" value="RibA"/>
    <property type="match status" value="1"/>
</dbReference>
<feature type="binding site" evidence="20">
    <location>
        <position position="31"/>
    </location>
    <ligand>
        <name>Mg(2+)</name>
        <dbReference type="ChEBI" id="CHEBI:18420"/>
        <label>2</label>
    </ligand>
</feature>
<dbReference type="HAMAP" id="MF_01283">
    <property type="entry name" value="RibBA"/>
    <property type="match status" value="1"/>
</dbReference>
<comment type="similarity">
    <text evidence="6 20">In the N-terminal section; belongs to the DHBP synthase family.</text>
</comment>
<feature type="binding site" evidence="20">
    <location>
        <position position="31"/>
    </location>
    <ligand>
        <name>Mg(2+)</name>
        <dbReference type="ChEBI" id="CHEBI:18420"/>
        <label>1</label>
    </ligand>
</feature>
<evidence type="ECO:0000256" key="9">
    <source>
        <dbReference type="ARBA" id="ARBA00022723"/>
    </source>
</evidence>
<organism evidence="22 23">
    <name type="scientific">Thermodesulfobium acidiphilum</name>
    <dbReference type="NCBI Taxonomy" id="1794699"/>
    <lineage>
        <taxon>Bacteria</taxon>
        <taxon>Pseudomonadati</taxon>
        <taxon>Thermodesulfobiota</taxon>
        <taxon>Thermodesulfobiia</taxon>
        <taxon>Thermodesulfobiales</taxon>
        <taxon>Thermodesulfobiaceae</taxon>
        <taxon>Thermodesulfobium</taxon>
    </lineage>
</organism>